<feature type="domain" description="Thiamine pyrophosphate enzyme TPP-binding" evidence="5">
    <location>
        <begin position="391"/>
        <end position="537"/>
    </location>
</feature>
<feature type="domain" description="Thiamine pyrophosphate enzyme N-terminal TPP-binding" evidence="6">
    <location>
        <begin position="12"/>
        <end position="124"/>
    </location>
</feature>
<dbReference type="GO" id="GO:0009097">
    <property type="term" value="P:isoleucine biosynthetic process"/>
    <property type="evidence" value="ECO:0007669"/>
    <property type="project" value="TreeGrafter"/>
</dbReference>
<dbReference type="InterPro" id="IPR012000">
    <property type="entry name" value="Thiamin_PyroP_enz_cen_dom"/>
</dbReference>
<dbReference type="PANTHER" id="PTHR18968">
    <property type="entry name" value="THIAMINE PYROPHOSPHATE ENZYMES"/>
    <property type="match status" value="1"/>
</dbReference>
<evidence type="ECO:0000259" key="4">
    <source>
        <dbReference type="Pfam" id="PF00205"/>
    </source>
</evidence>
<organism evidence="7 8">
    <name type="scientific">Ancylobacter pratisalsi</name>
    <dbReference type="NCBI Taxonomy" id="1745854"/>
    <lineage>
        <taxon>Bacteria</taxon>
        <taxon>Pseudomonadati</taxon>
        <taxon>Pseudomonadota</taxon>
        <taxon>Alphaproteobacteria</taxon>
        <taxon>Hyphomicrobiales</taxon>
        <taxon>Xanthobacteraceae</taxon>
        <taxon>Ancylobacter</taxon>
    </lineage>
</organism>
<dbReference type="RefSeq" id="WP_163076149.1">
    <property type="nucleotide sequence ID" value="NZ_CP048630.1"/>
</dbReference>
<keyword evidence="8" id="KW-1185">Reference proteome</keyword>
<reference evidence="7 8" key="1">
    <citation type="submission" date="2020-02" db="EMBL/GenBank/DDBJ databases">
        <authorList>
            <person name="Li G."/>
        </authorList>
    </citation>
    <scope>NUCLEOTIDE SEQUENCE [LARGE SCALE GENOMIC DNA]</scope>
    <source>
        <strain evidence="7 8">DSM 102029</strain>
    </source>
</reference>
<gene>
    <name evidence="7" type="ORF">G3A50_15770</name>
</gene>
<dbReference type="SUPFAM" id="SSF52467">
    <property type="entry name" value="DHS-like NAD/FAD-binding domain"/>
    <property type="match status" value="1"/>
</dbReference>
<dbReference type="Proteomes" id="UP000464751">
    <property type="component" value="Chromosome"/>
</dbReference>
<dbReference type="Pfam" id="PF00205">
    <property type="entry name" value="TPP_enzyme_M"/>
    <property type="match status" value="1"/>
</dbReference>
<dbReference type="FunFam" id="3.40.50.970:FF:000007">
    <property type="entry name" value="Acetolactate synthase"/>
    <property type="match status" value="1"/>
</dbReference>
<dbReference type="InterPro" id="IPR012001">
    <property type="entry name" value="Thiamin_PyroP_enz_TPP-bd_dom"/>
</dbReference>
<dbReference type="NCBIfam" id="NF006052">
    <property type="entry name" value="PRK08199.1"/>
    <property type="match status" value="1"/>
</dbReference>
<evidence type="ECO:0000256" key="2">
    <source>
        <dbReference type="ARBA" id="ARBA00023052"/>
    </source>
</evidence>
<dbReference type="Gene3D" id="3.40.50.1220">
    <property type="entry name" value="TPP-binding domain"/>
    <property type="match status" value="1"/>
</dbReference>
<dbReference type="GO" id="GO:0030976">
    <property type="term" value="F:thiamine pyrophosphate binding"/>
    <property type="evidence" value="ECO:0007669"/>
    <property type="project" value="InterPro"/>
</dbReference>
<dbReference type="SUPFAM" id="SSF52518">
    <property type="entry name" value="Thiamin diphosphate-binding fold (THDP-binding)"/>
    <property type="match status" value="2"/>
</dbReference>
<sequence>MNSLVSTATSRTGARILVDALVANGVERAFGVPGESYLDVLDAMSDTAIDFIICRQEGSAAMMAEASGKLTGRPGVCFVTRGPGSTNASAGVHIAQQDSTPMILFVGQISRAMRGREAFQEVDYRAVFGTLAKWAVEIDDAARIPEVIARAFRVAMQGRPGPVVVALPEDMLSDIVDVPDAPRVEPTETWPGLTDMMRLQKMLWAASRPVMVLGGGRWNSKAVASVVRFAERFDLPVCASFRRQMLFPADHGSYAGDIGFSLNPRLLERLRQADLIILAGGRFGEVPSQGYTLLGIPDPGAALVHVHSDADELGRVYQPSLAINATPAAFAAALEGVQPPNTIAWSDWRAAARADYVAWSEEPPANPGAVQMATLVRYLRDLPADTTICNGAGNFAIWVHRFHRFRRFGTQLAPTSGSMGYGVPAAIAAKRMQPDRTVVAVCGDGDFLMTGQEFATAVQYDVPIVAVIIDNGMYGTIRMHQEREHPTRVFGTTLRNPDFAAYARAFGGFGVTVERDADFSAGLDAAFASGKPAIVHVKLDPEAITPTTSLSALREKSLASRAVS</sequence>
<evidence type="ECO:0000259" key="6">
    <source>
        <dbReference type="Pfam" id="PF02776"/>
    </source>
</evidence>
<dbReference type="PANTHER" id="PTHR18968:SF120">
    <property type="entry name" value="ACETOLACTATE SYNTHASE LARGE SUBUNIT"/>
    <property type="match status" value="1"/>
</dbReference>
<comment type="similarity">
    <text evidence="1 3">Belongs to the TPP enzyme family.</text>
</comment>
<name>A0A6P1YTJ8_9HYPH</name>
<feature type="domain" description="Thiamine pyrophosphate enzyme central" evidence="4">
    <location>
        <begin position="199"/>
        <end position="334"/>
    </location>
</feature>
<dbReference type="Gene3D" id="3.40.50.970">
    <property type="match status" value="2"/>
</dbReference>
<dbReference type="CDD" id="cd07035">
    <property type="entry name" value="TPP_PYR_POX_like"/>
    <property type="match status" value="1"/>
</dbReference>
<dbReference type="CDD" id="cd00568">
    <property type="entry name" value="TPP_enzymes"/>
    <property type="match status" value="1"/>
</dbReference>
<dbReference type="GO" id="GO:0009099">
    <property type="term" value="P:L-valine biosynthetic process"/>
    <property type="evidence" value="ECO:0007669"/>
    <property type="project" value="TreeGrafter"/>
</dbReference>
<proteinExistence type="inferred from homology"/>
<dbReference type="KEGG" id="apra:G3A50_15770"/>
<accession>A0A6P1YTJ8</accession>
<dbReference type="InterPro" id="IPR029061">
    <property type="entry name" value="THDP-binding"/>
</dbReference>
<dbReference type="InterPro" id="IPR029035">
    <property type="entry name" value="DHS-like_NAD/FAD-binding_dom"/>
</dbReference>
<evidence type="ECO:0000256" key="3">
    <source>
        <dbReference type="RuleBase" id="RU362132"/>
    </source>
</evidence>
<evidence type="ECO:0000259" key="5">
    <source>
        <dbReference type="Pfam" id="PF02775"/>
    </source>
</evidence>
<dbReference type="Pfam" id="PF02775">
    <property type="entry name" value="TPP_enzyme_C"/>
    <property type="match status" value="1"/>
</dbReference>
<keyword evidence="2 3" id="KW-0786">Thiamine pyrophosphate</keyword>
<dbReference type="GO" id="GO:0050660">
    <property type="term" value="F:flavin adenine dinucleotide binding"/>
    <property type="evidence" value="ECO:0007669"/>
    <property type="project" value="TreeGrafter"/>
</dbReference>
<dbReference type="InterPro" id="IPR011766">
    <property type="entry name" value="TPP_enzyme_TPP-bd"/>
</dbReference>
<dbReference type="InterPro" id="IPR045229">
    <property type="entry name" value="TPP_enz"/>
</dbReference>
<dbReference type="EMBL" id="CP048630">
    <property type="protein sequence ID" value="QIB35004.1"/>
    <property type="molecule type" value="Genomic_DNA"/>
</dbReference>
<protein>
    <submittedName>
        <fullName evidence="7">Thiamine pyrophosphate-binding protein</fullName>
    </submittedName>
</protein>
<dbReference type="GO" id="GO:0000287">
    <property type="term" value="F:magnesium ion binding"/>
    <property type="evidence" value="ECO:0007669"/>
    <property type="project" value="InterPro"/>
</dbReference>
<evidence type="ECO:0000313" key="8">
    <source>
        <dbReference type="Proteomes" id="UP000464751"/>
    </source>
</evidence>
<dbReference type="GO" id="GO:0003984">
    <property type="term" value="F:acetolactate synthase activity"/>
    <property type="evidence" value="ECO:0007669"/>
    <property type="project" value="TreeGrafter"/>
</dbReference>
<dbReference type="GO" id="GO:0005948">
    <property type="term" value="C:acetolactate synthase complex"/>
    <property type="evidence" value="ECO:0007669"/>
    <property type="project" value="TreeGrafter"/>
</dbReference>
<evidence type="ECO:0000313" key="7">
    <source>
        <dbReference type="EMBL" id="QIB35004.1"/>
    </source>
</evidence>
<dbReference type="Pfam" id="PF02776">
    <property type="entry name" value="TPP_enzyme_N"/>
    <property type="match status" value="1"/>
</dbReference>
<evidence type="ECO:0000256" key="1">
    <source>
        <dbReference type="ARBA" id="ARBA00007812"/>
    </source>
</evidence>
<dbReference type="AlphaFoldDB" id="A0A6P1YTJ8"/>